<gene>
    <name evidence="2" type="primary">ORF203</name>
</gene>
<dbReference type="EMBL" id="MT043351">
    <property type="protein sequence ID" value="QLA48224.1"/>
    <property type="molecule type" value="Genomic_DNA"/>
</dbReference>
<keyword evidence="1" id="KW-0472">Membrane</keyword>
<evidence type="ECO:0000256" key="1">
    <source>
        <dbReference type="SAM" id="Phobius"/>
    </source>
</evidence>
<reference evidence="2" key="1">
    <citation type="journal article" date="2020" name="Mitochondrial DNA Part B Resour">
        <title>Complete mitochondrial genome of Medinilla magnifica (Myrtales, Melastomataceae).</title>
        <authorList>
            <person name="Wu H.-H."/>
            <person name="Zhao X.-H."/>
            <person name="Zong X.-Y."/>
            <person name="Ding R."/>
            <person name="Chen X.-H."/>
        </authorList>
    </citation>
    <scope>NUCLEOTIDE SEQUENCE</scope>
</reference>
<evidence type="ECO:0000313" key="2">
    <source>
        <dbReference type="EMBL" id="QLA48224.1"/>
    </source>
</evidence>
<feature type="transmembrane region" description="Helical" evidence="1">
    <location>
        <begin position="72"/>
        <end position="89"/>
    </location>
</feature>
<accession>A0A7D9MX49</accession>
<name>A0A7D9MX49_9MYRT</name>
<geneLocation type="mitochondrion" evidence="2"/>
<reference evidence="2" key="2">
    <citation type="submission" date="2020-02" db="EMBL/GenBank/DDBJ databases">
        <authorList>
            <person name="Chen X.H."/>
        </authorList>
    </citation>
    <scope>NUCLEOTIDE SEQUENCE</scope>
</reference>
<dbReference type="AlphaFoldDB" id="A0A7D9MX49"/>
<organism evidence="2">
    <name type="scientific">Medinilla magnifica</name>
    <dbReference type="NCBI Taxonomy" id="1799599"/>
    <lineage>
        <taxon>Eukaryota</taxon>
        <taxon>Viridiplantae</taxon>
        <taxon>Streptophyta</taxon>
        <taxon>Embryophyta</taxon>
        <taxon>Tracheophyta</taxon>
        <taxon>Spermatophyta</taxon>
        <taxon>Magnoliopsida</taxon>
        <taxon>eudicotyledons</taxon>
        <taxon>Gunneridae</taxon>
        <taxon>Pentapetalae</taxon>
        <taxon>rosids</taxon>
        <taxon>malvids</taxon>
        <taxon>Myrtales</taxon>
        <taxon>Melastomataceae</taxon>
        <taxon>Melastomatoideae</taxon>
        <taxon>Dissochaeteae</taxon>
        <taxon>Medinilla</taxon>
    </lineage>
</organism>
<proteinExistence type="predicted"/>
<protein>
    <submittedName>
        <fullName evidence="2">Uncharacterized protein</fullName>
    </submittedName>
</protein>
<keyword evidence="2" id="KW-0496">Mitochondrion</keyword>
<sequence length="203" mass="22973">MWSLFSNFMAWLGITMSPVELPWGAAEAWQLGFQDAATQGTEIFLFFFLLYIVILFSLFLHFRRDPLARKTFVPIFLFILVLVSVHWGLGLESLVAACDGGRGSSSVAAEFHRGGEPREETPPPPPIPRAVLVPELDEPLLPDNVRMVELQQRLSIYFIGRHDRAHLPQFLGILEKQMLLEKRIEAALVRDGYARDSLLAKRG</sequence>
<keyword evidence="1" id="KW-0812">Transmembrane</keyword>
<keyword evidence="1" id="KW-1133">Transmembrane helix</keyword>
<feature type="transmembrane region" description="Helical" evidence="1">
    <location>
        <begin position="43"/>
        <end position="60"/>
    </location>
</feature>